<dbReference type="Proteomes" id="UP000241769">
    <property type="component" value="Unassembled WGS sequence"/>
</dbReference>
<sequence>MNEARVRPTPLDLWVFDWLHDNGHLELELVERNFAIIQKLGEMIPPMLRSVNLSDSRVEHSGHQADRGCRQTNRLNKSPGVVLGYIKIAADVVVQDTVLELMARAIRPSSVREHVNLWTSSGPSGYANQPVCGGLRIHTTFINFTRSNTAAHCHPVQIMRNSFTPQNVLLGDLRVDPSAENNEFLGS</sequence>
<gene>
    <name evidence="1" type="ORF">PROFUN_12694</name>
</gene>
<reference evidence="1 2" key="1">
    <citation type="journal article" date="2018" name="Genome Biol. Evol.">
        <title>Multiple Roots of Fruiting Body Formation in Amoebozoa.</title>
        <authorList>
            <person name="Hillmann F."/>
            <person name="Forbes G."/>
            <person name="Novohradska S."/>
            <person name="Ferling I."/>
            <person name="Riege K."/>
            <person name="Groth M."/>
            <person name="Westermann M."/>
            <person name="Marz M."/>
            <person name="Spaller T."/>
            <person name="Winckler T."/>
            <person name="Schaap P."/>
            <person name="Glockner G."/>
        </authorList>
    </citation>
    <scope>NUCLEOTIDE SEQUENCE [LARGE SCALE GENOMIC DNA]</scope>
    <source>
        <strain evidence="1 2">Jena</strain>
    </source>
</reference>
<name>A0A2P6N6W8_9EUKA</name>
<comment type="caution">
    <text evidence="1">The sequence shown here is derived from an EMBL/GenBank/DDBJ whole genome shotgun (WGS) entry which is preliminary data.</text>
</comment>
<dbReference type="InParanoid" id="A0A2P6N6W8"/>
<accession>A0A2P6N6W8</accession>
<protein>
    <submittedName>
        <fullName evidence="1">Uncharacterized protein</fullName>
    </submittedName>
</protein>
<evidence type="ECO:0000313" key="2">
    <source>
        <dbReference type="Proteomes" id="UP000241769"/>
    </source>
</evidence>
<keyword evidence="2" id="KW-1185">Reference proteome</keyword>
<proteinExistence type="predicted"/>
<evidence type="ECO:0000313" key="1">
    <source>
        <dbReference type="EMBL" id="PRP79706.1"/>
    </source>
</evidence>
<organism evidence="1 2">
    <name type="scientific">Planoprotostelium fungivorum</name>
    <dbReference type="NCBI Taxonomy" id="1890364"/>
    <lineage>
        <taxon>Eukaryota</taxon>
        <taxon>Amoebozoa</taxon>
        <taxon>Evosea</taxon>
        <taxon>Variosea</taxon>
        <taxon>Cavosteliida</taxon>
        <taxon>Cavosteliaceae</taxon>
        <taxon>Planoprotostelium</taxon>
    </lineage>
</organism>
<dbReference type="EMBL" id="MDYQ01000174">
    <property type="protein sequence ID" value="PRP79706.1"/>
    <property type="molecule type" value="Genomic_DNA"/>
</dbReference>
<dbReference type="AlphaFoldDB" id="A0A2P6N6W8"/>